<evidence type="ECO:0000256" key="16">
    <source>
        <dbReference type="RuleBase" id="RU003357"/>
    </source>
</evidence>
<evidence type="ECO:0000256" key="10">
    <source>
        <dbReference type="ARBA" id="ARBA00023077"/>
    </source>
</evidence>
<feature type="domain" description="TonB-dependent receptor-like beta-barrel" evidence="17">
    <location>
        <begin position="133"/>
        <end position="591"/>
    </location>
</feature>
<dbReference type="InterPro" id="IPR012910">
    <property type="entry name" value="Plug_dom"/>
</dbReference>
<dbReference type="InterPro" id="IPR039426">
    <property type="entry name" value="TonB-dep_rcpt-like"/>
</dbReference>
<evidence type="ECO:0000256" key="9">
    <source>
        <dbReference type="ARBA" id="ARBA00023065"/>
    </source>
</evidence>
<organism evidence="19 20">
    <name type="scientific">Vibrio caribbeanicus ATCC BAA-2122</name>
    <dbReference type="NCBI Taxonomy" id="796620"/>
    <lineage>
        <taxon>Bacteria</taxon>
        <taxon>Pseudomonadati</taxon>
        <taxon>Pseudomonadota</taxon>
        <taxon>Gammaproteobacteria</taxon>
        <taxon>Vibrionales</taxon>
        <taxon>Vibrionaceae</taxon>
        <taxon>Vibrio</taxon>
    </lineage>
</organism>
<evidence type="ECO:0000256" key="2">
    <source>
        <dbReference type="ARBA" id="ARBA00009810"/>
    </source>
</evidence>
<keyword evidence="11 14" id="KW-0472">Membrane</keyword>
<accession>E3BEP1</accession>
<evidence type="ECO:0000259" key="17">
    <source>
        <dbReference type="Pfam" id="PF00593"/>
    </source>
</evidence>
<dbReference type="SUPFAM" id="SSF56935">
    <property type="entry name" value="Porins"/>
    <property type="match status" value="1"/>
</dbReference>
<dbReference type="InterPro" id="IPR036942">
    <property type="entry name" value="Beta-barrel_TonB_sf"/>
</dbReference>
<dbReference type="eggNOG" id="COG4773">
    <property type="taxonomic scope" value="Bacteria"/>
</dbReference>
<keyword evidence="12 19" id="KW-0675">Receptor</keyword>
<dbReference type="PROSITE" id="PS52016">
    <property type="entry name" value="TONB_DEPENDENT_REC_3"/>
    <property type="match status" value="1"/>
</dbReference>
<keyword evidence="8" id="KW-0408">Iron</keyword>
<dbReference type="InterPro" id="IPR010917">
    <property type="entry name" value="TonB_rcpt_CS"/>
</dbReference>
<dbReference type="PANTHER" id="PTHR32552:SF68">
    <property type="entry name" value="FERRICHROME OUTER MEMBRANE TRANSPORTER_PHAGE RECEPTOR"/>
    <property type="match status" value="1"/>
</dbReference>
<dbReference type="GO" id="GO:0038023">
    <property type="term" value="F:signaling receptor activity"/>
    <property type="evidence" value="ECO:0007669"/>
    <property type="project" value="InterPro"/>
</dbReference>
<dbReference type="Gene3D" id="2.40.170.20">
    <property type="entry name" value="TonB-dependent receptor, beta-barrel domain"/>
    <property type="match status" value="1"/>
</dbReference>
<keyword evidence="4 14" id="KW-1134">Transmembrane beta strand</keyword>
<dbReference type="PROSITE" id="PS01156">
    <property type="entry name" value="TONB_DEPENDENT_REC_2"/>
    <property type="match status" value="1"/>
</dbReference>
<evidence type="ECO:0000256" key="6">
    <source>
        <dbReference type="ARBA" id="ARBA00022692"/>
    </source>
</evidence>
<evidence type="ECO:0000259" key="18">
    <source>
        <dbReference type="Pfam" id="PF07715"/>
    </source>
</evidence>
<evidence type="ECO:0000256" key="3">
    <source>
        <dbReference type="ARBA" id="ARBA00022448"/>
    </source>
</evidence>
<protein>
    <submittedName>
        <fullName evidence="19">Ferrioxamine B receptor</fullName>
    </submittedName>
</protein>
<dbReference type="GO" id="GO:0015344">
    <property type="term" value="F:siderophore uptake transmembrane transporter activity"/>
    <property type="evidence" value="ECO:0007669"/>
    <property type="project" value="TreeGrafter"/>
</dbReference>
<keyword evidence="13 14" id="KW-0998">Cell outer membrane</keyword>
<evidence type="ECO:0000256" key="7">
    <source>
        <dbReference type="ARBA" id="ARBA00022729"/>
    </source>
</evidence>
<dbReference type="PANTHER" id="PTHR32552">
    <property type="entry name" value="FERRICHROME IRON RECEPTOR-RELATED"/>
    <property type="match status" value="1"/>
</dbReference>
<dbReference type="NCBIfam" id="TIGR01783">
    <property type="entry name" value="TonB-siderophor"/>
    <property type="match status" value="1"/>
</dbReference>
<dbReference type="InterPro" id="IPR037066">
    <property type="entry name" value="Plug_dom_sf"/>
</dbReference>
<dbReference type="Pfam" id="PF00593">
    <property type="entry name" value="TonB_dep_Rec_b-barrel"/>
    <property type="match status" value="1"/>
</dbReference>
<keyword evidence="10 16" id="KW-0798">TonB box</keyword>
<evidence type="ECO:0000313" key="19">
    <source>
        <dbReference type="EMBL" id="EFP98408.1"/>
    </source>
</evidence>
<evidence type="ECO:0000313" key="20">
    <source>
        <dbReference type="Proteomes" id="UP000002943"/>
    </source>
</evidence>
<evidence type="ECO:0000256" key="11">
    <source>
        <dbReference type="ARBA" id="ARBA00023136"/>
    </source>
</evidence>
<evidence type="ECO:0000256" key="8">
    <source>
        <dbReference type="ARBA" id="ARBA00023004"/>
    </source>
</evidence>
<dbReference type="EMBL" id="AEIU01000003">
    <property type="protein sequence ID" value="EFP98408.1"/>
    <property type="molecule type" value="Genomic_DNA"/>
</dbReference>
<gene>
    <name evidence="19" type="ORF">VIBC2010_15884</name>
</gene>
<name>E3BEP1_9VIBR</name>
<keyword evidence="6 14" id="KW-0812">Transmembrane</keyword>
<evidence type="ECO:0000256" key="5">
    <source>
        <dbReference type="ARBA" id="ARBA00022496"/>
    </source>
</evidence>
<keyword evidence="3 14" id="KW-0813">Transport</keyword>
<proteinExistence type="inferred from homology"/>
<dbReference type="STRING" id="796620.VIBC2010_15884"/>
<dbReference type="InterPro" id="IPR010105">
    <property type="entry name" value="TonB_sidphr_rcpt"/>
</dbReference>
<keyword evidence="7" id="KW-0732">Signal</keyword>
<dbReference type="Gene3D" id="2.170.130.10">
    <property type="entry name" value="TonB-dependent receptor, plug domain"/>
    <property type="match status" value="1"/>
</dbReference>
<sequence>MFDTFTIRGFKAEQSYYDGLMLPLLKGWNLQPQIDPIAIQQVEIFKGPTSVLYGAMSPGGMVNMVAKSPQQKKKTKLELATGTHNLKEGSIDTTGQFGDSDVSYRLLALAKEKDSQVDGAKEERYLLAPSIDWQINEKTWVNFNLYYQKDPAMGINSALPSSGMFVANSNGSTSPSTWVGSKSWSTFDRDVLMFGYKINHEINNSWSFLQNARYLDASLLQENTYHGGVPTPSGSWDFNYFDPNTGNLRLTAYRTKETSKGFTIDNQLSGLLQTGNIEHNILLGMDYQNLDGESIYTAFNKVYWNNIFAPNHNYIDRNDMGGELRNIDKVTVDQIGIYLQDQIRYDSLVLIAGGRYDNYRGNNEYNGVSNKAEHKQFSYRVGALYEFESGIAPFINYATSFEPLAGTNSATGENYDPELGKQIELGIKYQSVDGTQFLTTSLFHITKSNVLAADPSNFLQKTQIGEVVSQGIEIEGKWYATDNLDFSASYTYLDMEVTDAGADKDLKGTTPIYVPKHSANLWTNYHFFDGTLAGTRLSGGVRYVGNMERDARNTTGKVPSYALIDLSLGYDLGYANDILKGATVNLIANNLFDKEYYSCYDNDNCWYGAERSVELNVSYQF</sequence>
<keyword evidence="9" id="KW-0406">Ion transport</keyword>
<dbReference type="GO" id="GO:0009279">
    <property type="term" value="C:cell outer membrane"/>
    <property type="evidence" value="ECO:0007669"/>
    <property type="project" value="UniProtKB-SubCell"/>
</dbReference>
<feature type="short sequence motif" description="TonB C-terminal box" evidence="15">
    <location>
        <begin position="604"/>
        <end position="621"/>
    </location>
</feature>
<comment type="caution">
    <text evidence="19">The sequence shown here is derived from an EMBL/GenBank/DDBJ whole genome shotgun (WGS) entry which is preliminary data.</text>
</comment>
<comment type="similarity">
    <text evidence="2 14 16">Belongs to the TonB-dependent receptor family.</text>
</comment>
<dbReference type="Proteomes" id="UP000002943">
    <property type="component" value="Unassembled WGS sequence"/>
</dbReference>
<keyword evidence="5" id="KW-0410">Iron transport</keyword>
<feature type="domain" description="TonB-dependent receptor plug" evidence="18">
    <location>
        <begin position="3"/>
        <end position="60"/>
    </location>
</feature>
<evidence type="ECO:0000256" key="14">
    <source>
        <dbReference type="PROSITE-ProRule" id="PRU01360"/>
    </source>
</evidence>
<dbReference type="Pfam" id="PF07715">
    <property type="entry name" value="Plug"/>
    <property type="match status" value="1"/>
</dbReference>
<evidence type="ECO:0000256" key="12">
    <source>
        <dbReference type="ARBA" id="ARBA00023170"/>
    </source>
</evidence>
<reference evidence="19 20" key="1">
    <citation type="journal article" date="2012" name="Int. J. Syst. Evol. Microbiol.">
        <title>Vibrio caribbeanicus sp. nov., isolated from the marine sponge Scleritoderma cyanea.</title>
        <authorList>
            <person name="Hoffmann M."/>
            <person name="Monday S.R."/>
            <person name="Allard M.W."/>
            <person name="Strain E.A."/>
            <person name="Whittaker P."/>
            <person name="Naum M."/>
            <person name="McCarthy P.J."/>
            <person name="Lopez J.V."/>
            <person name="Fischer M."/>
            <person name="Brown E.W."/>
        </authorList>
    </citation>
    <scope>NUCLEOTIDE SEQUENCE [LARGE SCALE GENOMIC DNA]</scope>
    <source>
        <strain evidence="19 20">ATCC BAA-2122</strain>
    </source>
</reference>
<evidence type="ECO:0000256" key="15">
    <source>
        <dbReference type="PROSITE-ProRule" id="PRU10144"/>
    </source>
</evidence>
<dbReference type="CDD" id="cd01347">
    <property type="entry name" value="ligand_gated_channel"/>
    <property type="match status" value="1"/>
</dbReference>
<keyword evidence="20" id="KW-1185">Reference proteome</keyword>
<dbReference type="InterPro" id="IPR000531">
    <property type="entry name" value="Beta-barrel_TonB"/>
</dbReference>
<dbReference type="GO" id="GO:0015891">
    <property type="term" value="P:siderophore transport"/>
    <property type="evidence" value="ECO:0007669"/>
    <property type="project" value="InterPro"/>
</dbReference>
<evidence type="ECO:0000256" key="4">
    <source>
        <dbReference type="ARBA" id="ARBA00022452"/>
    </source>
</evidence>
<dbReference type="AlphaFoldDB" id="E3BEP1"/>
<evidence type="ECO:0000256" key="1">
    <source>
        <dbReference type="ARBA" id="ARBA00004571"/>
    </source>
</evidence>
<evidence type="ECO:0000256" key="13">
    <source>
        <dbReference type="ARBA" id="ARBA00023237"/>
    </source>
</evidence>
<comment type="subcellular location">
    <subcellularLocation>
        <location evidence="1 14">Cell outer membrane</location>
        <topology evidence="1 14">Multi-pass membrane protein</topology>
    </subcellularLocation>
</comment>